<organism evidence="4 5">
    <name type="scientific">Paenibacillus residui</name>
    <dbReference type="NCBI Taxonomy" id="629724"/>
    <lineage>
        <taxon>Bacteria</taxon>
        <taxon>Bacillati</taxon>
        <taxon>Bacillota</taxon>
        <taxon>Bacilli</taxon>
        <taxon>Bacillales</taxon>
        <taxon>Paenibacillaceae</taxon>
        <taxon>Paenibacillus</taxon>
    </lineage>
</organism>
<comment type="similarity">
    <text evidence="1">Belongs to the short-chain dehydrogenases/reductases (SDR) family.</text>
</comment>
<dbReference type="NCBIfam" id="NF005559">
    <property type="entry name" value="PRK07231.1"/>
    <property type="match status" value="1"/>
</dbReference>
<protein>
    <submittedName>
        <fullName evidence="4">SDR family NAD(P)-dependent oxidoreductase</fullName>
        <ecNumber evidence="4">1.1.1.-</ecNumber>
    </submittedName>
</protein>
<dbReference type="PANTHER" id="PTHR42760:SF133">
    <property type="entry name" value="3-OXOACYL-[ACYL-CARRIER-PROTEIN] REDUCTASE"/>
    <property type="match status" value="1"/>
</dbReference>
<dbReference type="CDD" id="cd05233">
    <property type="entry name" value="SDR_c"/>
    <property type="match status" value="1"/>
</dbReference>
<sequence>MRLCNKKAVITGGARGIGRAIAELFVSEGARVYVLDCREEELSSLQAIPGFTAGGSRTAVCDLTDEASVDRVTNAIEQEWGALDILVNNAGIAVREPFLQIPADHWDRIMNVNVGAMFRLSQWASNIMAHQEKGGVIINMSSKNGLAGSTYLAHYNASKGAVELLTRSMAAELAPYGIRVNAVAPGFIDTSINDDLKKDGEQPLNLGELAARTPMKRLGTPREVANVFLFLASDEASYVTGTTILVDGGHLANAADF</sequence>
<dbReference type="InterPro" id="IPR020904">
    <property type="entry name" value="Sc_DH/Rdtase_CS"/>
</dbReference>
<dbReference type="EMBL" id="JBHTIU010000030">
    <property type="protein sequence ID" value="MFD0869439.1"/>
    <property type="molecule type" value="Genomic_DNA"/>
</dbReference>
<proteinExistence type="inferred from homology"/>
<evidence type="ECO:0000313" key="5">
    <source>
        <dbReference type="Proteomes" id="UP001597120"/>
    </source>
</evidence>
<dbReference type="SUPFAM" id="SSF51735">
    <property type="entry name" value="NAD(P)-binding Rossmann-fold domains"/>
    <property type="match status" value="1"/>
</dbReference>
<dbReference type="GO" id="GO:0016491">
    <property type="term" value="F:oxidoreductase activity"/>
    <property type="evidence" value="ECO:0007669"/>
    <property type="project" value="UniProtKB-KW"/>
</dbReference>
<dbReference type="PANTHER" id="PTHR42760">
    <property type="entry name" value="SHORT-CHAIN DEHYDROGENASES/REDUCTASES FAMILY MEMBER"/>
    <property type="match status" value="1"/>
</dbReference>
<name>A0ABW3DAA1_9BACL</name>
<gene>
    <name evidence="4" type="ORF">ACFQ03_09775</name>
</gene>
<dbReference type="PRINTS" id="PR00080">
    <property type="entry name" value="SDRFAMILY"/>
</dbReference>
<dbReference type="RefSeq" id="WP_379287810.1">
    <property type="nucleotide sequence ID" value="NZ_JBHTIU010000030.1"/>
</dbReference>
<dbReference type="InterPro" id="IPR036291">
    <property type="entry name" value="NAD(P)-bd_dom_sf"/>
</dbReference>
<keyword evidence="2 4" id="KW-0560">Oxidoreductase</keyword>
<reference evidence="5" key="1">
    <citation type="journal article" date="2019" name="Int. J. Syst. Evol. Microbiol.">
        <title>The Global Catalogue of Microorganisms (GCM) 10K type strain sequencing project: providing services to taxonomists for standard genome sequencing and annotation.</title>
        <authorList>
            <consortium name="The Broad Institute Genomics Platform"/>
            <consortium name="The Broad Institute Genome Sequencing Center for Infectious Disease"/>
            <person name="Wu L."/>
            <person name="Ma J."/>
        </authorList>
    </citation>
    <scope>NUCLEOTIDE SEQUENCE [LARGE SCALE GENOMIC DNA]</scope>
    <source>
        <strain evidence="5">CCUG 57263</strain>
    </source>
</reference>
<dbReference type="PRINTS" id="PR00081">
    <property type="entry name" value="GDHRDH"/>
</dbReference>
<evidence type="ECO:0000313" key="4">
    <source>
        <dbReference type="EMBL" id="MFD0869439.1"/>
    </source>
</evidence>
<dbReference type="InterPro" id="IPR002347">
    <property type="entry name" value="SDR_fam"/>
</dbReference>
<dbReference type="InterPro" id="IPR057326">
    <property type="entry name" value="KR_dom"/>
</dbReference>
<dbReference type="Proteomes" id="UP001597120">
    <property type="component" value="Unassembled WGS sequence"/>
</dbReference>
<keyword evidence="5" id="KW-1185">Reference proteome</keyword>
<evidence type="ECO:0000256" key="1">
    <source>
        <dbReference type="ARBA" id="ARBA00006484"/>
    </source>
</evidence>
<accession>A0ABW3DAA1</accession>
<feature type="domain" description="Ketoreductase" evidence="3">
    <location>
        <begin position="6"/>
        <end position="186"/>
    </location>
</feature>
<comment type="caution">
    <text evidence="4">The sequence shown here is derived from an EMBL/GenBank/DDBJ whole genome shotgun (WGS) entry which is preliminary data.</text>
</comment>
<dbReference type="PROSITE" id="PS00061">
    <property type="entry name" value="ADH_SHORT"/>
    <property type="match status" value="1"/>
</dbReference>
<evidence type="ECO:0000259" key="3">
    <source>
        <dbReference type="SMART" id="SM00822"/>
    </source>
</evidence>
<dbReference type="Gene3D" id="3.40.50.720">
    <property type="entry name" value="NAD(P)-binding Rossmann-like Domain"/>
    <property type="match status" value="1"/>
</dbReference>
<dbReference type="EC" id="1.1.1.-" evidence="4"/>
<dbReference type="Pfam" id="PF13561">
    <property type="entry name" value="adh_short_C2"/>
    <property type="match status" value="1"/>
</dbReference>
<evidence type="ECO:0000256" key="2">
    <source>
        <dbReference type="ARBA" id="ARBA00023002"/>
    </source>
</evidence>
<dbReference type="SMART" id="SM00822">
    <property type="entry name" value="PKS_KR"/>
    <property type="match status" value="1"/>
</dbReference>